<dbReference type="RefSeq" id="WP_147926415.1">
    <property type="nucleotide sequence ID" value="NZ_VKAC01000006.1"/>
</dbReference>
<feature type="region of interest" description="Disordered" evidence="1">
    <location>
        <begin position="176"/>
        <end position="225"/>
    </location>
</feature>
<name>A0A5C8ZFP5_9ACTN</name>
<protein>
    <submittedName>
        <fullName evidence="3">PadR family transcriptional regulator</fullName>
    </submittedName>
</protein>
<gene>
    <name evidence="3" type="ORF">FMM08_10990</name>
</gene>
<evidence type="ECO:0000256" key="1">
    <source>
        <dbReference type="SAM" id="MobiDB-lite"/>
    </source>
</evidence>
<proteinExistence type="predicted"/>
<dbReference type="OrthoDB" id="2374094at2"/>
<dbReference type="EMBL" id="VKAC01000006">
    <property type="protein sequence ID" value="TXR55981.1"/>
    <property type="molecule type" value="Genomic_DNA"/>
</dbReference>
<accession>A0A5C8ZFP5</accession>
<sequence length="225" mass="24460">MARGSDALTIAVLGLLDDAPLHGYELRKRIDLVIGPLRRRISFGSLYPALRSMEERGWITQSSPTTATPPLAGKRSRVVYQLTDAGRAQLRSLLANSGPATWEDEQFDVHFAFFGSTDPATRLRILEGRRTRVVERLERVSAAGASARADSWSAELHRHTTDSLERELRWLDELVERERSSGSGPGAPTRSPHAPPPSPSARPSADGTGPASTTSQPSGQLSSNQ</sequence>
<dbReference type="InterPro" id="IPR036390">
    <property type="entry name" value="WH_DNA-bd_sf"/>
</dbReference>
<organism evidence="3 4">
    <name type="scientific">Quadrisphaera setariae</name>
    <dbReference type="NCBI Taxonomy" id="2593304"/>
    <lineage>
        <taxon>Bacteria</taxon>
        <taxon>Bacillati</taxon>
        <taxon>Actinomycetota</taxon>
        <taxon>Actinomycetes</taxon>
        <taxon>Kineosporiales</taxon>
        <taxon>Kineosporiaceae</taxon>
        <taxon>Quadrisphaera</taxon>
    </lineage>
</organism>
<evidence type="ECO:0000313" key="4">
    <source>
        <dbReference type="Proteomes" id="UP000321234"/>
    </source>
</evidence>
<dbReference type="InterPro" id="IPR036388">
    <property type="entry name" value="WH-like_DNA-bd_sf"/>
</dbReference>
<feature type="compositionally biased region" description="Polar residues" evidence="1">
    <location>
        <begin position="210"/>
        <end position="225"/>
    </location>
</feature>
<dbReference type="Proteomes" id="UP000321234">
    <property type="component" value="Unassembled WGS sequence"/>
</dbReference>
<dbReference type="Pfam" id="PF03551">
    <property type="entry name" value="PadR"/>
    <property type="match status" value="1"/>
</dbReference>
<dbReference type="InterPro" id="IPR005149">
    <property type="entry name" value="Tscrpt_reg_PadR_N"/>
</dbReference>
<keyword evidence="4" id="KW-1185">Reference proteome</keyword>
<dbReference type="PANTHER" id="PTHR43252:SF6">
    <property type="entry name" value="NEGATIVE TRANSCRIPTION REGULATOR PADR"/>
    <property type="match status" value="1"/>
</dbReference>
<comment type="caution">
    <text evidence="3">The sequence shown here is derived from an EMBL/GenBank/DDBJ whole genome shotgun (WGS) entry which is preliminary data.</text>
</comment>
<dbReference type="SUPFAM" id="SSF46785">
    <property type="entry name" value="Winged helix' DNA-binding domain"/>
    <property type="match status" value="1"/>
</dbReference>
<dbReference type="Gene3D" id="1.10.10.10">
    <property type="entry name" value="Winged helix-like DNA-binding domain superfamily/Winged helix DNA-binding domain"/>
    <property type="match status" value="1"/>
</dbReference>
<dbReference type="AlphaFoldDB" id="A0A5C8ZFP5"/>
<feature type="domain" description="Transcription regulator PadR N-terminal" evidence="2">
    <location>
        <begin position="12"/>
        <end position="91"/>
    </location>
</feature>
<dbReference type="PANTHER" id="PTHR43252">
    <property type="entry name" value="TRANSCRIPTIONAL REGULATOR YQJI"/>
    <property type="match status" value="1"/>
</dbReference>
<evidence type="ECO:0000259" key="2">
    <source>
        <dbReference type="Pfam" id="PF03551"/>
    </source>
</evidence>
<evidence type="ECO:0000313" key="3">
    <source>
        <dbReference type="EMBL" id="TXR55981.1"/>
    </source>
</evidence>
<reference evidence="3 4" key="1">
    <citation type="submission" date="2019-07" db="EMBL/GenBank/DDBJ databases">
        <title>Quadrisphaera sp. strain DD2A genome sequencing and assembly.</title>
        <authorList>
            <person name="Kim I."/>
        </authorList>
    </citation>
    <scope>NUCLEOTIDE SEQUENCE [LARGE SCALE GENOMIC DNA]</scope>
    <source>
        <strain evidence="3 4">DD2A</strain>
    </source>
</reference>